<dbReference type="InterPro" id="IPR050731">
    <property type="entry name" value="HRD1_E3_ubiq-ligases"/>
</dbReference>
<evidence type="ECO:0000256" key="15">
    <source>
        <dbReference type="SAM" id="Phobius"/>
    </source>
</evidence>
<proteinExistence type="predicted"/>
<dbReference type="InterPro" id="IPR021319">
    <property type="entry name" value="DUF2921"/>
</dbReference>
<gene>
    <name evidence="17" type="ORF">X943_002864</name>
</gene>
<dbReference type="PROSITE" id="PS50089">
    <property type="entry name" value="ZF_RING_2"/>
    <property type="match status" value="1"/>
</dbReference>
<evidence type="ECO:0000256" key="11">
    <source>
        <dbReference type="ARBA" id="ARBA00022833"/>
    </source>
</evidence>
<comment type="subcellular location">
    <subcellularLocation>
        <location evidence="2">Endomembrane system</location>
        <topology evidence="2">Multi-pass membrane protein</topology>
    </subcellularLocation>
</comment>
<dbReference type="SUPFAM" id="SSF57850">
    <property type="entry name" value="RING/U-box"/>
    <property type="match status" value="1"/>
</dbReference>
<dbReference type="Pfam" id="PF11145">
    <property type="entry name" value="DUF2921"/>
    <property type="match status" value="1"/>
</dbReference>
<keyword evidence="6 15" id="KW-0812">Transmembrane</keyword>
<dbReference type="SMART" id="SM00184">
    <property type="entry name" value="RING"/>
    <property type="match status" value="1"/>
</dbReference>
<evidence type="ECO:0000256" key="9">
    <source>
        <dbReference type="ARBA" id="ARBA00022771"/>
    </source>
</evidence>
<dbReference type="GO" id="GO:0061630">
    <property type="term" value="F:ubiquitin protein ligase activity"/>
    <property type="evidence" value="ECO:0007669"/>
    <property type="project" value="UniProtKB-EC"/>
</dbReference>
<dbReference type="AlphaFoldDB" id="A0AAD9LF42"/>
<evidence type="ECO:0000256" key="5">
    <source>
        <dbReference type="ARBA" id="ARBA00022679"/>
    </source>
</evidence>
<evidence type="ECO:0000256" key="3">
    <source>
        <dbReference type="ARBA" id="ARBA00004906"/>
    </source>
</evidence>
<dbReference type="GO" id="GO:0043161">
    <property type="term" value="P:proteasome-mediated ubiquitin-dependent protein catabolic process"/>
    <property type="evidence" value="ECO:0007669"/>
    <property type="project" value="TreeGrafter"/>
</dbReference>
<dbReference type="Pfam" id="PF13639">
    <property type="entry name" value="zf-RING_2"/>
    <property type="match status" value="1"/>
</dbReference>
<evidence type="ECO:0000313" key="17">
    <source>
        <dbReference type="EMBL" id="KAK1933247.1"/>
    </source>
</evidence>
<keyword evidence="9 14" id="KW-0863">Zinc-finger</keyword>
<comment type="pathway">
    <text evidence="3">Protein modification; protein ubiquitination.</text>
</comment>
<feature type="transmembrane region" description="Helical" evidence="15">
    <location>
        <begin position="423"/>
        <end position="449"/>
    </location>
</feature>
<name>A0AAD9LF42_BABDI</name>
<evidence type="ECO:0000256" key="2">
    <source>
        <dbReference type="ARBA" id="ARBA00004127"/>
    </source>
</evidence>
<organism evidence="17 18">
    <name type="scientific">Babesia divergens</name>
    <dbReference type="NCBI Taxonomy" id="32595"/>
    <lineage>
        <taxon>Eukaryota</taxon>
        <taxon>Sar</taxon>
        <taxon>Alveolata</taxon>
        <taxon>Apicomplexa</taxon>
        <taxon>Aconoidasida</taxon>
        <taxon>Piroplasmida</taxon>
        <taxon>Babesiidae</taxon>
        <taxon>Babesia</taxon>
    </lineage>
</organism>
<keyword evidence="8" id="KW-0732">Signal</keyword>
<evidence type="ECO:0000256" key="7">
    <source>
        <dbReference type="ARBA" id="ARBA00022723"/>
    </source>
</evidence>
<feature type="transmembrane region" description="Helical" evidence="15">
    <location>
        <begin position="520"/>
        <end position="542"/>
    </location>
</feature>
<keyword evidence="7" id="KW-0479">Metal-binding</keyword>
<dbReference type="Proteomes" id="UP001195914">
    <property type="component" value="Unassembled WGS sequence"/>
</dbReference>
<dbReference type="PANTHER" id="PTHR22763:SF162">
    <property type="entry name" value="TRANSMEMBRANE E3 UBIQUITIN-PROTEIN LIGASE 1"/>
    <property type="match status" value="1"/>
</dbReference>
<feature type="domain" description="RING-type" evidence="16">
    <location>
        <begin position="616"/>
        <end position="658"/>
    </location>
</feature>
<keyword evidence="10" id="KW-0833">Ubl conjugation pathway</keyword>
<dbReference type="EMBL" id="JAHBMH010000073">
    <property type="protein sequence ID" value="KAK1933247.1"/>
    <property type="molecule type" value="Genomic_DNA"/>
</dbReference>
<feature type="transmembrane region" description="Helical" evidence="15">
    <location>
        <begin position="562"/>
        <end position="580"/>
    </location>
</feature>
<reference evidence="17" key="1">
    <citation type="journal article" date="2014" name="Nucleic Acids Res.">
        <title>The evolutionary dynamics of variant antigen genes in Babesia reveal a history of genomic innovation underlying host-parasite interaction.</title>
        <authorList>
            <person name="Jackson A.P."/>
            <person name="Otto T.D."/>
            <person name="Darby A."/>
            <person name="Ramaprasad A."/>
            <person name="Xia D."/>
            <person name="Echaide I.E."/>
            <person name="Farber M."/>
            <person name="Gahlot S."/>
            <person name="Gamble J."/>
            <person name="Gupta D."/>
            <person name="Gupta Y."/>
            <person name="Jackson L."/>
            <person name="Malandrin L."/>
            <person name="Malas T.B."/>
            <person name="Moussa E."/>
            <person name="Nair M."/>
            <person name="Reid A.J."/>
            <person name="Sanders M."/>
            <person name="Sharma J."/>
            <person name="Tracey A."/>
            <person name="Quail M.A."/>
            <person name="Weir W."/>
            <person name="Wastling J.M."/>
            <person name="Hall N."/>
            <person name="Willadsen P."/>
            <person name="Lingelbach K."/>
            <person name="Shiels B."/>
            <person name="Tait A."/>
            <person name="Berriman M."/>
            <person name="Allred D.R."/>
            <person name="Pain A."/>
        </authorList>
    </citation>
    <scope>NUCLEOTIDE SEQUENCE</scope>
    <source>
        <strain evidence="17">1802A</strain>
    </source>
</reference>
<evidence type="ECO:0000256" key="8">
    <source>
        <dbReference type="ARBA" id="ARBA00022729"/>
    </source>
</evidence>
<reference evidence="17" key="2">
    <citation type="submission" date="2021-05" db="EMBL/GenBank/DDBJ databases">
        <authorList>
            <person name="Pain A."/>
        </authorList>
    </citation>
    <scope>NUCLEOTIDE SEQUENCE</scope>
    <source>
        <strain evidence="17">1802A</strain>
    </source>
</reference>
<feature type="transmembrane region" description="Helical" evidence="15">
    <location>
        <begin position="47"/>
        <end position="67"/>
    </location>
</feature>
<dbReference type="EC" id="2.3.2.27" evidence="4"/>
<evidence type="ECO:0000256" key="4">
    <source>
        <dbReference type="ARBA" id="ARBA00012483"/>
    </source>
</evidence>
<dbReference type="InterPro" id="IPR001841">
    <property type="entry name" value="Znf_RING"/>
</dbReference>
<keyword evidence="5" id="KW-0808">Transferase</keyword>
<sequence>MESDGTTIRSAALIESIMQRSNSIAVSPPPAEPNFTQNEPSEAHRKLLLFISMLSVLGVLITVNALFSLQPLGKDTLINGSQPYPLDRLGMFSTYYTGEYEICQDPILIKGKNGQTSSRPASCLTGTMHTTIIFHDVVNSYMKTYMLICLELPHTSRLAFWKTKRYGSNSFKNERRVYMGFSGLESTSRVETLYMSGMSAVMGPFSSKGPLKPYWPTEALKLDYWNEYSGKSCGPVCSFNTFIKQPLPNISQVSLRQIDDLYMLGARRFLLNDFEHLATLDSTKFNIFNMIYKEPRAPSFNEAETVADTAPDSSTSWDTTKTDEQHFDSIRGEIRSNDCGVTIKFTGQERDMSMGERMIYHFCIGFILKSLLETFVLCRQLRRVDEEAQGQTISIIAFSMISYQDVLEIFILMCHRTLFFNSTINFCFIVFLKCFLVGVVDHSFLVLIWRANHAPQIREGWEATQKRFALFYRYYFSFMLIQLLAWYFYYVRSSWIFVFAYMCWIPQILLDAWRGKCSSLPILTVITLSMCRLFLPFYVFMLKENAFTFDVFSTDTARTNCTVGAFIMLVTLLQLILMCLQQLYGARCFASWSILPQIYNYVRPWSQMMQDDSQECVICMYTIEHSNGDWCITPCDHLFHAKCLKEWTSIKLECPNCRHPLPPMT</sequence>
<dbReference type="InterPro" id="IPR013083">
    <property type="entry name" value="Znf_RING/FYVE/PHD"/>
</dbReference>
<evidence type="ECO:0000256" key="13">
    <source>
        <dbReference type="ARBA" id="ARBA00023136"/>
    </source>
</evidence>
<evidence type="ECO:0000259" key="16">
    <source>
        <dbReference type="PROSITE" id="PS50089"/>
    </source>
</evidence>
<keyword evidence="18" id="KW-1185">Reference proteome</keyword>
<dbReference type="PANTHER" id="PTHR22763">
    <property type="entry name" value="RING ZINC FINGER PROTEIN"/>
    <property type="match status" value="1"/>
</dbReference>
<keyword evidence="12 15" id="KW-1133">Transmembrane helix</keyword>
<feature type="transmembrane region" description="Helical" evidence="15">
    <location>
        <begin position="495"/>
        <end position="513"/>
    </location>
</feature>
<feature type="transmembrane region" description="Helical" evidence="15">
    <location>
        <begin position="358"/>
        <end position="378"/>
    </location>
</feature>
<keyword evidence="13 15" id="KW-0472">Membrane</keyword>
<evidence type="ECO:0000256" key="6">
    <source>
        <dbReference type="ARBA" id="ARBA00022692"/>
    </source>
</evidence>
<dbReference type="GO" id="GO:0008270">
    <property type="term" value="F:zinc ion binding"/>
    <property type="evidence" value="ECO:0007669"/>
    <property type="project" value="UniProtKB-KW"/>
</dbReference>
<dbReference type="Gene3D" id="3.30.40.10">
    <property type="entry name" value="Zinc/RING finger domain, C3HC4 (zinc finger)"/>
    <property type="match status" value="1"/>
</dbReference>
<protein>
    <recommendedName>
        <fullName evidence="4">RING-type E3 ubiquitin transferase</fullName>
        <ecNumber evidence="4">2.3.2.27</ecNumber>
    </recommendedName>
</protein>
<evidence type="ECO:0000313" key="18">
    <source>
        <dbReference type="Proteomes" id="UP001195914"/>
    </source>
</evidence>
<accession>A0AAD9LF42</accession>
<comment type="catalytic activity">
    <reaction evidence="1">
        <text>S-ubiquitinyl-[E2 ubiquitin-conjugating enzyme]-L-cysteine + [acceptor protein]-L-lysine = [E2 ubiquitin-conjugating enzyme]-L-cysteine + N(6)-ubiquitinyl-[acceptor protein]-L-lysine.</text>
        <dbReference type="EC" id="2.3.2.27"/>
    </reaction>
</comment>
<dbReference type="GO" id="GO:0012505">
    <property type="term" value="C:endomembrane system"/>
    <property type="evidence" value="ECO:0007669"/>
    <property type="project" value="UniProtKB-SubCell"/>
</dbReference>
<feature type="transmembrane region" description="Helical" evidence="15">
    <location>
        <begin position="470"/>
        <end position="489"/>
    </location>
</feature>
<evidence type="ECO:0000256" key="10">
    <source>
        <dbReference type="ARBA" id="ARBA00022786"/>
    </source>
</evidence>
<evidence type="ECO:0000256" key="1">
    <source>
        <dbReference type="ARBA" id="ARBA00000900"/>
    </source>
</evidence>
<comment type="caution">
    <text evidence="17">The sequence shown here is derived from an EMBL/GenBank/DDBJ whole genome shotgun (WGS) entry which is preliminary data.</text>
</comment>
<evidence type="ECO:0000256" key="14">
    <source>
        <dbReference type="PROSITE-ProRule" id="PRU00175"/>
    </source>
</evidence>
<keyword evidence="11" id="KW-0862">Zinc</keyword>
<evidence type="ECO:0000256" key="12">
    <source>
        <dbReference type="ARBA" id="ARBA00022989"/>
    </source>
</evidence>